<comment type="caution">
    <text evidence="14">The sequence shown here is derived from an EMBL/GenBank/DDBJ whole genome shotgun (WGS) entry which is preliminary data.</text>
</comment>
<feature type="chain" id="PRO_5023015351" description="Glutathione hydrolase proenzyme" evidence="13">
    <location>
        <begin position="31"/>
        <end position="592"/>
    </location>
</feature>
<dbReference type="PROSITE" id="PS00462">
    <property type="entry name" value="G_GLU_TRANSPEPTIDASE"/>
    <property type="match status" value="1"/>
</dbReference>
<dbReference type="EC" id="2.3.2.2" evidence="11"/>
<comment type="catalytic activity">
    <reaction evidence="1 11">
        <text>an S-substituted glutathione + H2O = an S-substituted L-cysteinylglycine + L-glutamate</text>
        <dbReference type="Rhea" id="RHEA:59468"/>
        <dbReference type="ChEBI" id="CHEBI:15377"/>
        <dbReference type="ChEBI" id="CHEBI:29985"/>
        <dbReference type="ChEBI" id="CHEBI:90779"/>
        <dbReference type="ChEBI" id="CHEBI:143103"/>
        <dbReference type="EC" id="3.4.19.13"/>
    </reaction>
</comment>
<dbReference type="Gene3D" id="3.60.20.40">
    <property type="match status" value="1"/>
</dbReference>
<comment type="subunit">
    <text evidence="11">This enzyme consists of two polypeptide chains, which are synthesized in precursor form from a single polypeptide.</text>
</comment>
<evidence type="ECO:0000256" key="10">
    <source>
        <dbReference type="PIRSR" id="PIRSR600101-2"/>
    </source>
</evidence>
<keyword evidence="13" id="KW-0732">Signal</keyword>
<dbReference type="OrthoDB" id="9781342at2"/>
<feature type="signal peptide" evidence="13">
    <location>
        <begin position="1"/>
        <end position="30"/>
    </location>
</feature>
<keyword evidence="6 11" id="KW-0865">Zymogen</keyword>
<dbReference type="InterPro" id="IPR043138">
    <property type="entry name" value="GGT_lsub"/>
</dbReference>
<comment type="pathway">
    <text evidence="11">Sulfur metabolism; glutathione metabolism.</text>
</comment>
<proteinExistence type="inferred from homology"/>
<dbReference type="SUPFAM" id="SSF56235">
    <property type="entry name" value="N-terminal nucleophile aminohydrolases (Ntn hydrolases)"/>
    <property type="match status" value="1"/>
</dbReference>
<feature type="binding site" evidence="10">
    <location>
        <position position="124"/>
    </location>
    <ligand>
        <name>L-glutamate</name>
        <dbReference type="ChEBI" id="CHEBI:29985"/>
    </ligand>
</feature>
<dbReference type="InterPro" id="IPR055262">
    <property type="entry name" value="GGT_CS"/>
</dbReference>
<gene>
    <name evidence="14" type="primary">ggt</name>
    <name evidence="14" type="ORF">FHG66_11990</name>
</gene>
<dbReference type="EC" id="3.4.19.13" evidence="11"/>
<sequence length="592" mass="61909">MLHPTSAWRTLLAGTALIALVSLAPQSAHSQSATADLAPAPEAPTGRSQGTGGRATEQMVAAANPLAAQAGLEILRAGGSAVDAAIAVQLVLNLVEPQSSGIGGGAFLLHWDADRRDLASLDGRETAPAAATPDRFIGPDGEPVEFMEAVVGGRSVGVPGTVRLMEEAHRRWGRLRWAQLFEPAIRLSENGFAMSPRLAGLVAQDEFLAEDPRSRARFYEADGTPKAAGTLLKSPEFAETLRVIAAGGADAFYSGEIARDIVGTVAGHPTKPGDITLEDLAGYRVLEREPICGEYRAYSVCGMGPPSSGAIAIQQILDVIETTDMAAMEPGPEAVHWFSEAGRLAFADRARYLGDPDFVSVPVRGLLDEGYMEGRAALVDSARTMGEAEAGDPPFQMPLPTASSDGIEDGTSHISVVDADGNAVSMTTTIESGFGSRLMTEGGFLLNNELTDFAFVPEEDGRAVANRIEPGKRPRSSMAPTIVFDAHDRLYVVTGSPGGSQIINFVGKTLVGILDWGLDPQAAVDLPNFGSRNGPTELEAGTEAEGWAAALEAMGHEVSLMEMTSGIQAIVVTPDGLVGGADSRREGVAVGD</sequence>
<dbReference type="EMBL" id="VDFU01000013">
    <property type="protein sequence ID" value="TNC49164.1"/>
    <property type="molecule type" value="Genomic_DNA"/>
</dbReference>
<evidence type="ECO:0000313" key="14">
    <source>
        <dbReference type="EMBL" id="TNC49164.1"/>
    </source>
</evidence>
<dbReference type="PRINTS" id="PR01210">
    <property type="entry name" value="GGTRANSPTASE"/>
</dbReference>
<organism evidence="14 15">
    <name type="scientific">Rubellimicrobium rubrum</name>
    <dbReference type="NCBI Taxonomy" id="2585369"/>
    <lineage>
        <taxon>Bacteria</taxon>
        <taxon>Pseudomonadati</taxon>
        <taxon>Pseudomonadota</taxon>
        <taxon>Alphaproteobacteria</taxon>
        <taxon>Rhodobacterales</taxon>
        <taxon>Roseobacteraceae</taxon>
        <taxon>Rubellimicrobium</taxon>
    </lineage>
</organism>
<dbReference type="NCBIfam" id="TIGR00066">
    <property type="entry name" value="g_glut_trans"/>
    <property type="match status" value="1"/>
</dbReference>
<dbReference type="PANTHER" id="PTHR43199">
    <property type="entry name" value="GLUTATHIONE HYDROLASE"/>
    <property type="match status" value="1"/>
</dbReference>
<dbReference type="InterPro" id="IPR000101">
    <property type="entry name" value="GGT_peptidase"/>
</dbReference>
<evidence type="ECO:0000256" key="4">
    <source>
        <dbReference type="ARBA" id="ARBA00022679"/>
    </source>
</evidence>
<evidence type="ECO:0000256" key="7">
    <source>
        <dbReference type="ARBA" id="ARBA00023315"/>
    </source>
</evidence>
<reference evidence="14 15" key="1">
    <citation type="submission" date="2019-06" db="EMBL/GenBank/DDBJ databases">
        <title>YIM 131921 draft genome.</title>
        <authorList>
            <person name="Jiang L."/>
        </authorList>
    </citation>
    <scope>NUCLEOTIDE SEQUENCE [LARGE SCALE GENOMIC DNA]</scope>
    <source>
        <strain evidence="14 15">YIM 131921</strain>
    </source>
</reference>
<evidence type="ECO:0000256" key="12">
    <source>
        <dbReference type="SAM" id="MobiDB-lite"/>
    </source>
</evidence>
<dbReference type="GO" id="GO:0103068">
    <property type="term" value="F:leukotriene C4 gamma-glutamyl transferase activity"/>
    <property type="evidence" value="ECO:0007669"/>
    <property type="project" value="UniProtKB-EC"/>
</dbReference>
<evidence type="ECO:0000256" key="2">
    <source>
        <dbReference type="ARBA" id="ARBA00001089"/>
    </source>
</evidence>
<dbReference type="GO" id="GO:0036374">
    <property type="term" value="F:glutathione hydrolase activity"/>
    <property type="evidence" value="ECO:0007669"/>
    <property type="project" value="UniProtKB-UniRule"/>
</dbReference>
<keyword evidence="11" id="KW-0317">Glutathione biosynthesis</keyword>
<feature type="active site" description="Nucleophile" evidence="9">
    <location>
        <position position="411"/>
    </location>
</feature>
<dbReference type="GO" id="GO:0006751">
    <property type="term" value="P:glutathione catabolic process"/>
    <property type="evidence" value="ECO:0007669"/>
    <property type="project" value="UniProtKB-UniRule"/>
</dbReference>
<dbReference type="UniPathway" id="UPA00204"/>
<dbReference type="Proteomes" id="UP000305887">
    <property type="component" value="Unassembled WGS sequence"/>
</dbReference>
<evidence type="ECO:0000256" key="9">
    <source>
        <dbReference type="PIRSR" id="PIRSR600101-1"/>
    </source>
</evidence>
<evidence type="ECO:0000256" key="13">
    <source>
        <dbReference type="SAM" id="SignalP"/>
    </source>
</evidence>
<evidence type="ECO:0000256" key="5">
    <source>
        <dbReference type="ARBA" id="ARBA00022801"/>
    </source>
</evidence>
<comment type="catalytic activity">
    <reaction evidence="8 11">
        <text>an N-terminal (5-L-glutamyl)-[peptide] + an alpha-amino acid = 5-L-glutamyl amino acid + an N-terminal L-alpha-aminoacyl-[peptide]</text>
        <dbReference type="Rhea" id="RHEA:23904"/>
        <dbReference type="Rhea" id="RHEA-COMP:9780"/>
        <dbReference type="Rhea" id="RHEA-COMP:9795"/>
        <dbReference type="ChEBI" id="CHEBI:77644"/>
        <dbReference type="ChEBI" id="CHEBI:78597"/>
        <dbReference type="ChEBI" id="CHEBI:78599"/>
        <dbReference type="ChEBI" id="CHEBI:78608"/>
        <dbReference type="EC" id="2.3.2.2"/>
    </reaction>
</comment>
<dbReference type="InterPro" id="IPR043137">
    <property type="entry name" value="GGT_ssub_C"/>
</dbReference>
<name>A0A5C4MX25_9RHOB</name>
<feature type="region of interest" description="Disordered" evidence="12">
    <location>
        <begin position="32"/>
        <end position="57"/>
    </location>
</feature>
<evidence type="ECO:0000256" key="6">
    <source>
        <dbReference type="ARBA" id="ARBA00023145"/>
    </source>
</evidence>
<dbReference type="Pfam" id="PF01019">
    <property type="entry name" value="G_glu_transpept"/>
    <property type="match status" value="1"/>
</dbReference>
<feature type="binding site" evidence="10">
    <location>
        <position position="452"/>
    </location>
    <ligand>
        <name>L-glutamate</name>
        <dbReference type="ChEBI" id="CHEBI:29985"/>
    </ligand>
</feature>
<dbReference type="AlphaFoldDB" id="A0A5C4MX25"/>
<protein>
    <recommendedName>
        <fullName evidence="11">Glutathione hydrolase proenzyme</fullName>
        <ecNumber evidence="11">2.3.2.2</ecNumber>
        <ecNumber evidence="11">3.4.19.13</ecNumber>
    </recommendedName>
    <component>
        <recommendedName>
            <fullName evidence="11">Glutathione hydrolase large chain</fullName>
        </recommendedName>
    </component>
    <component>
        <recommendedName>
            <fullName evidence="11">Glutathione hydrolase small chain</fullName>
        </recommendedName>
    </component>
</protein>
<evidence type="ECO:0000256" key="3">
    <source>
        <dbReference type="ARBA" id="ARBA00009381"/>
    </source>
</evidence>
<dbReference type="PANTHER" id="PTHR43199:SF1">
    <property type="entry name" value="GLUTATHIONE HYDROLASE PROENZYME"/>
    <property type="match status" value="1"/>
</dbReference>
<dbReference type="InterPro" id="IPR029055">
    <property type="entry name" value="Ntn_hydrolases_N"/>
</dbReference>
<feature type="binding site" evidence="10">
    <location>
        <position position="499"/>
    </location>
    <ligand>
        <name>L-glutamate</name>
        <dbReference type="ChEBI" id="CHEBI:29985"/>
    </ligand>
</feature>
<dbReference type="GO" id="GO:0006750">
    <property type="term" value="P:glutathione biosynthetic process"/>
    <property type="evidence" value="ECO:0007669"/>
    <property type="project" value="UniProtKB-KW"/>
</dbReference>
<dbReference type="RefSeq" id="WP_139077057.1">
    <property type="nucleotide sequence ID" value="NZ_VDFU01000013.1"/>
</dbReference>
<evidence type="ECO:0000256" key="1">
    <source>
        <dbReference type="ARBA" id="ARBA00001049"/>
    </source>
</evidence>
<comment type="PTM">
    <text evidence="11">Cleaved by autocatalysis into a large and a small subunit.</text>
</comment>
<comment type="similarity">
    <text evidence="3 11">Belongs to the gamma-glutamyltransferase family.</text>
</comment>
<keyword evidence="4 11" id="KW-0808">Transferase</keyword>
<evidence type="ECO:0000256" key="8">
    <source>
        <dbReference type="ARBA" id="ARBA00047417"/>
    </source>
</evidence>
<evidence type="ECO:0000256" key="11">
    <source>
        <dbReference type="RuleBase" id="RU368036"/>
    </source>
</evidence>
<comment type="catalytic activity">
    <reaction evidence="2 11">
        <text>glutathione + H2O = L-cysteinylglycine + L-glutamate</text>
        <dbReference type="Rhea" id="RHEA:28807"/>
        <dbReference type="ChEBI" id="CHEBI:15377"/>
        <dbReference type="ChEBI" id="CHEBI:29985"/>
        <dbReference type="ChEBI" id="CHEBI:57925"/>
        <dbReference type="ChEBI" id="CHEBI:61694"/>
        <dbReference type="EC" id="3.4.19.13"/>
    </reaction>
</comment>
<dbReference type="InterPro" id="IPR051792">
    <property type="entry name" value="GGT_bact"/>
</dbReference>
<dbReference type="Gene3D" id="1.10.246.130">
    <property type="match status" value="1"/>
</dbReference>
<keyword evidence="5 11" id="KW-0378">Hydrolase</keyword>
<accession>A0A5C4MX25</accession>
<keyword evidence="7 11" id="KW-0012">Acyltransferase</keyword>
<evidence type="ECO:0000313" key="15">
    <source>
        <dbReference type="Proteomes" id="UP000305887"/>
    </source>
</evidence>
<keyword evidence="15" id="KW-1185">Reference proteome</keyword>
<feature type="binding site" evidence="10">
    <location>
        <begin position="476"/>
        <end position="477"/>
    </location>
    <ligand>
        <name>L-glutamate</name>
        <dbReference type="ChEBI" id="CHEBI:29985"/>
    </ligand>
</feature>